<dbReference type="Proteomes" id="UP001500707">
    <property type="component" value="Unassembled WGS sequence"/>
</dbReference>
<protein>
    <submittedName>
        <fullName evidence="1">Uncharacterized protein</fullName>
    </submittedName>
</protein>
<reference evidence="2" key="1">
    <citation type="journal article" date="2019" name="Int. J. Syst. Evol. Microbiol.">
        <title>The Global Catalogue of Microorganisms (GCM) 10K type strain sequencing project: providing services to taxonomists for standard genome sequencing and annotation.</title>
        <authorList>
            <consortium name="The Broad Institute Genomics Platform"/>
            <consortium name="The Broad Institute Genome Sequencing Center for Infectious Disease"/>
            <person name="Wu L."/>
            <person name="Ma J."/>
        </authorList>
    </citation>
    <scope>NUCLEOTIDE SEQUENCE [LARGE SCALE GENOMIC DNA]</scope>
    <source>
        <strain evidence="2">JCM 17656</strain>
    </source>
</reference>
<dbReference type="EMBL" id="BAABCE010000002">
    <property type="protein sequence ID" value="GAA3530520.1"/>
    <property type="molecule type" value="Genomic_DNA"/>
</dbReference>
<evidence type="ECO:0000313" key="2">
    <source>
        <dbReference type="Proteomes" id="UP001500707"/>
    </source>
</evidence>
<keyword evidence="2" id="KW-1185">Reference proteome</keyword>
<organism evidence="1 2">
    <name type="scientific">Streptomyces osmaniensis</name>
    <dbReference type="NCBI Taxonomy" id="593134"/>
    <lineage>
        <taxon>Bacteria</taxon>
        <taxon>Bacillati</taxon>
        <taxon>Actinomycetota</taxon>
        <taxon>Actinomycetes</taxon>
        <taxon>Kitasatosporales</taxon>
        <taxon>Streptomycetaceae</taxon>
        <taxon>Streptomyces</taxon>
    </lineage>
</organism>
<name>A0ABP6V7R6_9ACTN</name>
<proteinExistence type="predicted"/>
<accession>A0ABP6V7R6</accession>
<sequence>MWLTRALGILTSDKGQAAEAVEVPVVPEPEIPQRPPAPPPESPRAEAVGYAAALECVRLVIAWYNRAIYLEERSPSPDRERLDSLISERRACVTDRKYLADAEAPEVARMSLVYGRKLRRLLDECPAEWGASQLTDGINGPASASMRSHSF</sequence>
<gene>
    <name evidence="1" type="ORF">GCM10022295_10540</name>
</gene>
<comment type="caution">
    <text evidence="1">The sequence shown here is derived from an EMBL/GenBank/DDBJ whole genome shotgun (WGS) entry which is preliminary data.</text>
</comment>
<evidence type="ECO:0000313" key="1">
    <source>
        <dbReference type="EMBL" id="GAA3530520.1"/>
    </source>
</evidence>